<dbReference type="EMBL" id="BSSQ01000016">
    <property type="protein sequence ID" value="GLX69727.1"/>
    <property type="molecule type" value="Genomic_DNA"/>
</dbReference>
<sequence>MTTVVLLGGNGYIGRAVTKLWLAKDRQVEFVVVSRSGNNKLKDSRIRNVTADVTNYDSVVAVMPEKFDYIVDLVGRPEKDTAALEKVNRLPANIMKRIAEEKQVRAMGFIGGVLGPKSFTLIKSDIIKQLKNSRIRLEVVEPTLVYGEDRNDGLSKLVPIFKFLGTFSKGLKPVLVTRVAEELVEKLVR</sequence>
<dbReference type="Proteomes" id="UP001157114">
    <property type="component" value="Unassembled WGS sequence"/>
</dbReference>
<feature type="domain" description="NAD-dependent epimerase/dehydratase" evidence="1">
    <location>
        <begin position="4"/>
        <end position="82"/>
    </location>
</feature>
<dbReference type="SUPFAM" id="SSF51735">
    <property type="entry name" value="NAD(P)-binding Rossmann-fold domains"/>
    <property type="match status" value="1"/>
</dbReference>
<dbReference type="Pfam" id="PF01370">
    <property type="entry name" value="Epimerase"/>
    <property type="match status" value="1"/>
</dbReference>
<comment type="caution">
    <text evidence="2">The sequence shown here is derived from an EMBL/GenBank/DDBJ whole genome shotgun (WGS) entry which is preliminary data.</text>
</comment>
<keyword evidence="3" id="KW-1185">Reference proteome</keyword>
<evidence type="ECO:0000259" key="1">
    <source>
        <dbReference type="Pfam" id="PF01370"/>
    </source>
</evidence>
<protein>
    <submittedName>
        <fullName evidence="2">UDP-glucose 4-epimerase</fullName>
    </submittedName>
</protein>
<reference evidence="2 3" key="1">
    <citation type="submission" date="2023-03" db="EMBL/GenBank/DDBJ databases">
        <title>Draft genome sequence of the bacteria which degrade cell wall of Tricholomamatutake.</title>
        <authorList>
            <person name="Konishi Y."/>
            <person name="Fukuta Y."/>
            <person name="Shirasaka N."/>
        </authorList>
    </citation>
    <scope>NUCLEOTIDE SEQUENCE [LARGE SCALE GENOMIC DNA]</scope>
    <source>
        <strain evidence="3">mu1</strain>
    </source>
</reference>
<proteinExistence type="predicted"/>
<dbReference type="InterPro" id="IPR036291">
    <property type="entry name" value="NAD(P)-bd_dom_sf"/>
</dbReference>
<organism evidence="2 3">
    <name type="scientific">Paenibacillus glycanilyticus</name>
    <dbReference type="NCBI Taxonomy" id="126569"/>
    <lineage>
        <taxon>Bacteria</taxon>
        <taxon>Bacillati</taxon>
        <taxon>Bacillota</taxon>
        <taxon>Bacilli</taxon>
        <taxon>Bacillales</taxon>
        <taxon>Paenibacillaceae</taxon>
        <taxon>Paenibacillus</taxon>
    </lineage>
</organism>
<name>A0ABQ6GL14_9BACL</name>
<evidence type="ECO:0000313" key="2">
    <source>
        <dbReference type="EMBL" id="GLX69727.1"/>
    </source>
</evidence>
<dbReference type="Gene3D" id="3.40.50.720">
    <property type="entry name" value="NAD(P)-binding Rossmann-like Domain"/>
    <property type="match status" value="1"/>
</dbReference>
<gene>
    <name evidence="2" type="ORF">MU1_40730</name>
</gene>
<evidence type="ECO:0000313" key="3">
    <source>
        <dbReference type="Proteomes" id="UP001157114"/>
    </source>
</evidence>
<dbReference type="RefSeq" id="WP_284240508.1">
    <property type="nucleotide sequence ID" value="NZ_BSSQ01000016.1"/>
</dbReference>
<accession>A0ABQ6GL14</accession>
<dbReference type="InterPro" id="IPR001509">
    <property type="entry name" value="Epimerase_deHydtase"/>
</dbReference>